<evidence type="ECO:0000313" key="11">
    <source>
        <dbReference type="EMBL" id="QQO09237.1"/>
    </source>
</evidence>
<evidence type="ECO:0000256" key="8">
    <source>
        <dbReference type="HAMAP-Rule" id="MF_00083"/>
    </source>
</evidence>
<dbReference type="NCBIfam" id="TIGR00447">
    <property type="entry name" value="pth"/>
    <property type="match status" value="1"/>
</dbReference>
<evidence type="ECO:0000256" key="1">
    <source>
        <dbReference type="ARBA" id="ARBA00013260"/>
    </source>
</evidence>
<dbReference type="Gene3D" id="3.40.50.1470">
    <property type="entry name" value="Peptidyl-tRNA hydrolase"/>
    <property type="match status" value="1"/>
</dbReference>
<dbReference type="HAMAP" id="MF_00083">
    <property type="entry name" value="Pept_tRNA_hydro_bact"/>
    <property type="match status" value="1"/>
</dbReference>
<dbReference type="SUPFAM" id="SSF53178">
    <property type="entry name" value="Peptidyl-tRNA hydrolase-like"/>
    <property type="match status" value="1"/>
</dbReference>
<dbReference type="CDD" id="cd00462">
    <property type="entry name" value="PTH"/>
    <property type="match status" value="1"/>
</dbReference>
<comment type="function">
    <text evidence="8">Catalyzes the release of premature peptidyl moieties from peptidyl-tRNA molecules trapped in stalled 50S ribosomal subunits, and thus maintains levels of free tRNAs and 50S ribosomes.</text>
</comment>
<accession>A0A7T7XMZ1</accession>
<keyword evidence="5 8" id="KW-0694">RNA-binding</keyword>
<dbReference type="PANTHER" id="PTHR17224">
    <property type="entry name" value="PEPTIDYL-TRNA HYDROLASE"/>
    <property type="match status" value="1"/>
</dbReference>
<name>A0A7T7XMZ1_9SPIR</name>
<feature type="binding site" evidence="8">
    <location>
        <position position="81"/>
    </location>
    <ligand>
        <name>tRNA</name>
        <dbReference type="ChEBI" id="CHEBI:17843"/>
    </ligand>
</feature>
<dbReference type="KEGG" id="bhc:JFL75_20280"/>
<feature type="site" description="Stabilizes the basic form of H active site to accept a proton" evidence="8">
    <location>
        <position position="108"/>
    </location>
</feature>
<dbReference type="Pfam" id="PF01195">
    <property type="entry name" value="Pept_tRNA_hydro"/>
    <property type="match status" value="1"/>
</dbReference>
<dbReference type="PROSITE" id="PS01195">
    <property type="entry name" value="PEPT_TRNA_HYDROL_1"/>
    <property type="match status" value="1"/>
</dbReference>
<dbReference type="EMBL" id="CP067089">
    <property type="protein sequence ID" value="QQO09237.1"/>
    <property type="molecule type" value="Genomic_DNA"/>
</dbReference>
<feature type="binding site" evidence="8">
    <location>
        <position position="129"/>
    </location>
    <ligand>
        <name>tRNA</name>
        <dbReference type="ChEBI" id="CHEBI:17843"/>
    </ligand>
</feature>
<dbReference type="GO" id="GO:0005737">
    <property type="term" value="C:cytoplasm"/>
    <property type="evidence" value="ECO:0007669"/>
    <property type="project" value="UniProtKB-SubCell"/>
</dbReference>
<comment type="similarity">
    <text evidence="6 8 10">Belongs to the PTH family.</text>
</comment>
<sequence length="207" mass="23099">MIELVAFLGNYGRQYAGNRHNAGWLLAERLPFYSSLSWKEKFKGVYASLDGFRLSSWDTASDTETAGTAPDKIYFLMPHTFMNLSGDSVQAAASFFRIQPDRILAVHDELELPLGTASFKFSGGLGGHNGLRSMKSRLGTADFWRLRIGIGRPDHHDISSWVLSDFAPQEEPVLDQVLDQSSRALTEALIRGPETLLPEWNKKKIAP</sequence>
<evidence type="ECO:0000256" key="3">
    <source>
        <dbReference type="ARBA" id="ARBA00022555"/>
    </source>
</evidence>
<dbReference type="GO" id="GO:0072344">
    <property type="term" value="P:rescue of stalled ribosome"/>
    <property type="evidence" value="ECO:0007669"/>
    <property type="project" value="UniProtKB-UniRule"/>
</dbReference>
<comment type="function">
    <text evidence="8">Hydrolyzes ribosome-free peptidyl-tRNAs (with 1 or more amino acids incorporated), which drop off the ribosome during protein synthesis, or as a result of ribosome stalling.</text>
</comment>
<gene>
    <name evidence="8" type="primary">pth</name>
    <name evidence="11" type="ORF">JFL75_20280</name>
</gene>
<dbReference type="GO" id="GO:0004045">
    <property type="term" value="F:peptidyl-tRNA hydrolase activity"/>
    <property type="evidence" value="ECO:0007669"/>
    <property type="project" value="UniProtKB-UniRule"/>
</dbReference>
<evidence type="ECO:0000313" key="12">
    <source>
        <dbReference type="Proteomes" id="UP000595917"/>
    </source>
</evidence>
<proteinExistence type="inferred from homology"/>
<dbReference type="Proteomes" id="UP000595917">
    <property type="component" value="Chromosome"/>
</dbReference>
<dbReference type="RefSeq" id="WP_215626543.1">
    <property type="nucleotide sequence ID" value="NZ_CP067089.2"/>
</dbReference>
<evidence type="ECO:0000256" key="2">
    <source>
        <dbReference type="ARBA" id="ARBA00022490"/>
    </source>
</evidence>
<dbReference type="PANTHER" id="PTHR17224:SF1">
    <property type="entry name" value="PEPTIDYL-TRNA HYDROLASE"/>
    <property type="match status" value="1"/>
</dbReference>
<feature type="binding site" evidence="8">
    <location>
        <position position="83"/>
    </location>
    <ligand>
        <name>tRNA</name>
        <dbReference type="ChEBI" id="CHEBI:17843"/>
    </ligand>
</feature>
<dbReference type="EC" id="3.1.1.29" evidence="1 8"/>
<evidence type="ECO:0000256" key="7">
    <source>
        <dbReference type="ARBA" id="ARBA00050038"/>
    </source>
</evidence>
<keyword evidence="12" id="KW-1185">Reference proteome</keyword>
<keyword evidence="4 8" id="KW-0378">Hydrolase</keyword>
<organism evidence="11 12">
    <name type="scientific">Breznakiella homolactica</name>
    <dbReference type="NCBI Taxonomy" id="2798577"/>
    <lineage>
        <taxon>Bacteria</taxon>
        <taxon>Pseudomonadati</taxon>
        <taxon>Spirochaetota</taxon>
        <taxon>Spirochaetia</taxon>
        <taxon>Spirochaetales</taxon>
        <taxon>Breznakiellaceae</taxon>
        <taxon>Breznakiella</taxon>
    </lineage>
</organism>
<dbReference type="AlphaFoldDB" id="A0A7T7XMZ1"/>
<dbReference type="InterPro" id="IPR018171">
    <property type="entry name" value="Pept_tRNA_hydro_CS"/>
</dbReference>
<dbReference type="GO" id="GO:0006515">
    <property type="term" value="P:protein quality control for misfolded or incompletely synthesized proteins"/>
    <property type="evidence" value="ECO:0007669"/>
    <property type="project" value="UniProtKB-UniRule"/>
</dbReference>
<dbReference type="InterPro" id="IPR036416">
    <property type="entry name" value="Pept_tRNA_hydro_sf"/>
</dbReference>
<feature type="active site" description="Proton acceptor" evidence="8">
    <location>
        <position position="20"/>
    </location>
</feature>
<comment type="subcellular location">
    <subcellularLocation>
        <location evidence="8">Cytoplasm</location>
    </subcellularLocation>
</comment>
<dbReference type="GO" id="GO:0000049">
    <property type="term" value="F:tRNA binding"/>
    <property type="evidence" value="ECO:0007669"/>
    <property type="project" value="UniProtKB-UniRule"/>
</dbReference>
<comment type="catalytic activity">
    <reaction evidence="8 9">
        <text>an N-acyl-L-alpha-aminoacyl-tRNA + H2O = an N-acyl-L-amino acid + a tRNA + H(+)</text>
        <dbReference type="Rhea" id="RHEA:54448"/>
        <dbReference type="Rhea" id="RHEA-COMP:10123"/>
        <dbReference type="Rhea" id="RHEA-COMP:13883"/>
        <dbReference type="ChEBI" id="CHEBI:15377"/>
        <dbReference type="ChEBI" id="CHEBI:15378"/>
        <dbReference type="ChEBI" id="CHEBI:59874"/>
        <dbReference type="ChEBI" id="CHEBI:78442"/>
        <dbReference type="ChEBI" id="CHEBI:138191"/>
        <dbReference type="EC" id="3.1.1.29"/>
    </reaction>
</comment>
<feature type="site" description="Discriminates between blocked and unblocked aminoacyl-tRNA" evidence="8">
    <location>
        <position position="10"/>
    </location>
</feature>
<feature type="binding site" evidence="8">
    <location>
        <position position="15"/>
    </location>
    <ligand>
        <name>tRNA</name>
        <dbReference type="ChEBI" id="CHEBI:17843"/>
    </ligand>
</feature>
<reference evidence="11" key="1">
    <citation type="submission" date="2021-01" db="EMBL/GenBank/DDBJ databases">
        <title>Description of Breznakiella homolactica.</title>
        <authorList>
            <person name="Song Y."/>
            <person name="Brune A."/>
        </authorList>
    </citation>
    <scope>NUCLEOTIDE SEQUENCE</scope>
    <source>
        <strain evidence="11">RmG30</strain>
    </source>
</reference>
<evidence type="ECO:0000256" key="10">
    <source>
        <dbReference type="RuleBase" id="RU004320"/>
    </source>
</evidence>
<keyword evidence="2 8" id="KW-0963">Cytoplasm</keyword>
<evidence type="ECO:0000256" key="9">
    <source>
        <dbReference type="RuleBase" id="RU000673"/>
    </source>
</evidence>
<protein>
    <recommendedName>
        <fullName evidence="7 8">Peptidyl-tRNA hydrolase</fullName>
        <shortName evidence="8">Pth</shortName>
        <ecNumber evidence="1 8">3.1.1.29</ecNumber>
    </recommendedName>
</protein>
<keyword evidence="3 8" id="KW-0820">tRNA-binding</keyword>
<evidence type="ECO:0000256" key="4">
    <source>
        <dbReference type="ARBA" id="ARBA00022801"/>
    </source>
</evidence>
<dbReference type="InterPro" id="IPR001328">
    <property type="entry name" value="Pept_tRNA_hydro"/>
</dbReference>
<evidence type="ECO:0000256" key="5">
    <source>
        <dbReference type="ARBA" id="ARBA00022884"/>
    </source>
</evidence>
<comment type="subunit">
    <text evidence="8">Monomer.</text>
</comment>
<dbReference type="PROSITE" id="PS01196">
    <property type="entry name" value="PEPT_TRNA_HYDROL_2"/>
    <property type="match status" value="1"/>
</dbReference>
<evidence type="ECO:0000256" key="6">
    <source>
        <dbReference type="ARBA" id="ARBA00038063"/>
    </source>
</evidence>